<evidence type="ECO:0000313" key="2">
    <source>
        <dbReference type="EMBL" id="CAL5979233.1"/>
    </source>
</evidence>
<keyword evidence="3" id="KW-1185">Reference proteome</keyword>
<evidence type="ECO:0000313" key="1">
    <source>
        <dbReference type="EMBL" id="CAI9955548.1"/>
    </source>
</evidence>
<accession>A0AA86QJD2</accession>
<dbReference type="AlphaFoldDB" id="A0AA86QJD2"/>
<name>A0AA86QJD2_9EUKA</name>
<organism evidence="1">
    <name type="scientific">Hexamita inflata</name>
    <dbReference type="NCBI Taxonomy" id="28002"/>
    <lineage>
        <taxon>Eukaryota</taxon>
        <taxon>Metamonada</taxon>
        <taxon>Diplomonadida</taxon>
        <taxon>Hexamitidae</taxon>
        <taxon>Hexamitinae</taxon>
        <taxon>Hexamita</taxon>
    </lineage>
</organism>
<gene>
    <name evidence="1" type="ORF">HINF_LOCUS43193</name>
    <name evidence="2" type="ORF">HINF_LOCUS5380</name>
</gene>
<dbReference type="Proteomes" id="UP001642409">
    <property type="component" value="Unassembled WGS sequence"/>
</dbReference>
<evidence type="ECO:0000313" key="3">
    <source>
        <dbReference type="Proteomes" id="UP001642409"/>
    </source>
</evidence>
<dbReference type="EMBL" id="CAXDID020000010">
    <property type="protein sequence ID" value="CAL5979233.1"/>
    <property type="molecule type" value="Genomic_DNA"/>
</dbReference>
<proteinExistence type="predicted"/>
<protein>
    <submittedName>
        <fullName evidence="2">Hypothetical_protein</fullName>
    </submittedName>
</protein>
<dbReference type="EMBL" id="CATOUU010000865">
    <property type="protein sequence ID" value="CAI9955548.1"/>
    <property type="molecule type" value="Genomic_DNA"/>
</dbReference>
<reference evidence="2 3" key="2">
    <citation type="submission" date="2024-07" db="EMBL/GenBank/DDBJ databases">
        <authorList>
            <person name="Akdeniz Z."/>
        </authorList>
    </citation>
    <scope>NUCLEOTIDE SEQUENCE [LARGE SCALE GENOMIC DNA]</scope>
</reference>
<comment type="caution">
    <text evidence="1">The sequence shown here is derived from an EMBL/GenBank/DDBJ whole genome shotgun (WGS) entry which is preliminary data.</text>
</comment>
<reference evidence="1" key="1">
    <citation type="submission" date="2023-06" db="EMBL/GenBank/DDBJ databases">
        <authorList>
            <person name="Kurt Z."/>
        </authorList>
    </citation>
    <scope>NUCLEOTIDE SEQUENCE</scope>
</reference>
<sequence>MIRPKQLHAVSATIHSSHKASEDQNVRSCSSSSVEPCSALIELYVDAIKTLGIQRFGNVHSSFFPPSTNLAQKHGDTVNSLHSGATTIPYDAIARSVFGVFNLFNRIQSELRSGLFQKLNQLELQ</sequence>